<evidence type="ECO:0000313" key="5">
    <source>
        <dbReference type="EMBL" id="KAF0738630.1"/>
    </source>
</evidence>
<evidence type="ECO:0000259" key="4">
    <source>
        <dbReference type="Pfam" id="PF00724"/>
    </source>
</evidence>
<dbReference type="GO" id="GO:0010181">
    <property type="term" value="F:FMN binding"/>
    <property type="evidence" value="ECO:0007669"/>
    <property type="project" value="InterPro"/>
</dbReference>
<evidence type="ECO:0000313" key="6">
    <source>
        <dbReference type="Proteomes" id="UP000481153"/>
    </source>
</evidence>
<gene>
    <name evidence="5" type="ORF">Ae201684_005558</name>
</gene>
<keyword evidence="3" id="KW-0560">Oxidoreductase</keyword>
<dbReference type="EMBL" id="VJMJ01000071">
    <property type="protein sequence ID" value="KAF0738630.1"/>
    <property type="molecule type" value="Genomic_DNA"/>
</dbReference>
<dbReference type="Gene3D" id="3.20.20.70">
    <property type="entry name" value="Aldolase class I"/>
    <property type="match status" value="1"/>
</dbReference>
<proteinExistence type="inferred from homology"/>
<accession>A0A6G0XEG1</accession>
<comment type="similarity">
    <text evidence="2">Belongs to the NADH:flavin oxidoreductase/NADH oxidase family.</text>
</comment>
<dbReference type="VEuPathDB" id="FungiDB:AeMF1_020717"/>
<feature type="domain" description="NADH:flavin oxidoreductase/NADH oxidase N-terminal" evidence="4">
    <location>
        <begin position="4"/>
        <end position="333"/>
    </location>
</feature>
<dbReference type="PANTHER" id="PTHR22893:SF91">
    <property type="entry name" value="NADPH DEHYDROGENASE 2-RELATED"/>
    <property type="match status" value="1"/>
</dbReference>
<evidence type="ECO:0000256" key="1">
    <source>
        <dbReference type="ARBA" id="ARBA00001917"/>
    </source>
</evidence>
<comment type="caution">
    <text evidence="5">The sequence shown here is derived from an EMBL/GenBank/DDBJ whole genome shotgun (WGS) entry which is preliminary data.</text>
</comment>
<dbReference type="FunFam" id="3.20.20.70:FF:000059">
    <property type="entry name" value="N-ethylmaleimide reductase, FMN-linked"/>
    <property type="match status" value="1"/>
</dbReference>
<dbReference type="PANTHER" id="PTHR22893">
    <property type="entry name" value="NADH OXIDOREDUCTASE-RELATED"/>
    <property type="match status" value="1"/>
</dbReference>
<dbReference type="InterPro" id="IPR013785">
    <property type="entry name" value="Aldolase_TIM"/>
</dbReference>
<dbReference type="SUPFAM" id="SSF51395">
    <property type="entry name" value="FMN-linked oxidoreductases"/>
    <property type="match status" value="1"/>
</dbReference>
<keyword evidence="6" id="KW-1185">Reference proteome</keyword>
<dbReference type="Pfam" id="PF00724">
    <property type="entry name" value="Oxidored_FMN"/>
    <property type="match status" value="1"/>
</dbReference>
<evidence type="ECO:0000256" key="2">
    <source>
        <dbReference type="ARBA" id="ARBA00005979"/>
    </source>
</evidence>
<dbReference type="Proteomes" id="UP000481153">
    <property type="component" value="Unassembled WGS sequence"/>
</dbReference>
<dbReference type="GO" id="GO:0005829">
    <property type="term" value="C:cytosol"/>
    <property type="evidence" value="ECO:0007669"/>
    <property type="project" value="UniProtKB-ARBA"/>
</dbReference>
<dbReference type="GO" id="GO:0016628">
    <property type="term" value="F:oxidoreductase activity, acting on the CH-CH group of donors, NAD or NADP as acceptor"/>
    <property type="evidence" value="ECO:0007669"/>
    <property type="project" value="UniProtKB-ARBA"/>
</dbReference>
<name>A0A6G0XEG1_9STRA</name>
<dbReference type="InterPro" id="IPR001155">
    <property type="entry name" value="OxRdtase_FMN_N"/>
</dbReference>
<dbReference type="AlphaFoldDB" id="A0A6G0XEG1"/>
<protein>
    <recommendedName>
        <fullName evidence="4">NADH:flavin oxidoreductase/NADH oxidase N-terminal domain-containing protein</fullName>
    </recommendedName>
</protein>
<organism evidence="5 6">
    <name type="scientific">Aphanomyces euteiches</name>
    <dbReference type="NCBI Taxonomy" id="100861"/>
    <lineage>
        <taxon>Eukaryota</taxon>
        <taxon>Sar</taxon>
        <taxon>Stramenopiles</taxon>
        <taxon>Oomycota</taxon>
        <taxon>Saprolegniomycetes</taxon>
        <taxon>Saprolegniales</taxon>
        <taxon>Verrucalvaceae</taxon>
        <taxon>Aphanomyces</taxon>
    </lineage>
</organism>
<evidence type="ECO:0000256" key="3">
    <source>
        <dbReference type="ARBA" id="ARBA00023002"/>
    </source>
</evidence>
<dbReference type="InterPro" id="IPR045247">
    <property type="entry name" value="Oye-like"/>
</dbReference>
<comment type="cofactor">
    <cofactor evidence="1">
        <name>FMN</name>
        <dbReference type="ChEBI" id="CHEBI:58210"/>
    </cofactor>
</comment>
<dbReference type="CDD" id="cd02933">
    <property type="entry name" value="OYE_like_FMN"/>
    <property type="match status" value="1"/>
</dbReference>
<sequence length="356" mass="39255">MSVNLFTPVQIGHVQLKNRIFMAPLTRIRAGPSHLPNDLMKEHYAQRASAGLLITECTMISPNLSAFVGEPGVYSNDQLIAWKEITDAVHAKDGKIFIQLWHPGRRAHPDNNDGAPNVAPSAIALQGETPTLKGKQPHAVPRELTVGEILEIVEQFATAAKNSIDVAGFDGIEIHAANGYLIDQFLHSCANTRTDEYGGSLENRSRFLTQVLQAVTDAIGADKVGIRFSPINSHGWTVNEDPFELGEHLAKIAERFHVAYVHILRRDMFKVLQGDVEQTFRKHFHNTLISNMGYTKDEANAKIESGVIDAVAFGTLFIANPDLPERFAKDAELNQPNPATYYSCGAEGYNDYPTLS</sequence>
<reference evidence="5 6" key="1">
    <citation type="submission" date="2019-07" db="EMBL/GenBank/DDBJ databases">
        <title>Genomics analysis of Aphanomyces spp. identifies a new class of oomycete effector associated with host adaptation.</title>
        <authorList>
            <person name="Gaulin E."/>
        </authorList>
    </citation>
    <scope>NUCLEOTIDE SEQUENCE [LARGE SCALE GENOMIC DNA]</scope>
    <source>
        <strain evidence="5 6">ATCC 201684</strain>
    </source>
</reference>